<keyword evidence="6" id="KW-0808">Transferase</keyword>
<keyword evidence="11 14" id="KW-1133">Transmembrane helix</keyword>
<dbReference type="AlphaFoldDB" id="A0A1G2R524"/>
<dbReference type="InterPro" id="IPR050398">
    <property type="entry name" value="HssS/ArlS-like"/>
</dbReference>
<proteinExistence type="predicted"/>
<dbReference type="Pfam" id="PF02518">
    <property type="entry name" value="HATPase_c"/>
    <property type="match status" value="1"/>
</dbReference>
<evidence type="ECO:0000256" key="4">
    <source>
        <dbReference type="ARBA" id="ARBA00022475"/>
    </source>
</evidence>
<dbReference type="Pfam" id="PF00512">
    <property type="entry name" value="HisKA"/>
    <property type="match status" value="1"/>
</dbReference>
<dbReference type="InterPro" id="IPR003660">
    <property type="entry name" value="HAMP_dom"/>
</dbReference>
<evidence type="ECO:0000256" key="9">
    <source>
        <dbReference type="ARBA" id="ARBA00022777"/>
    </source>
</evidence>
<dbReference type="Pfam" id="PF00672">
    <property type="entry name" value="HAMP"/>
    <property type="match status" value="1"/>
</dbReference>
<evidence type="ECO:0000256" key="5">
    <source>
        <dbReference type="ARBA" id="ARBA00022553"/>
    </source>
</evidence>
<dbReference type="EC" id="2.7.13.3" evidence="3"/>
<dbReference type="FunFam" id="3.30.565.10:FF:000006">
    <property type="entry name" value="Sensor histidine kinase WalK"/>
    <property type="match status" value="1"/>
</dbReference>
<keyword evidence="4" id="KW-1003">Cell membrane</keyword>
<dbReference type="EMBL" id="MHTV01000003">
    <property type="protein sequence ID" value="OHA67827.1"/>
    <property type="molecule type" value="Genomic_DNA"/>
</dbReference>
<keyword evidence="10" id="KW-0067">ATP-binding</keyword>
<dbReference type="CDD" id="cd00082">
    <property type="entry name" value="HisKA"/>
    <property type="match status" value="1"/>
</dbReference>
<evidence type="ECO:0000256" key="13">
    <source>
        <dbReference type="ARBA" id="ARBA00023136"/>
    </source>
</evidence>
<evidence type="ECO:0000256" key="8">
    <source>
        <dbReference type="ARBA" id="ARBA00022741"/>
    </source>
</evidence>
<evidence type="ECO:0000256" key="10">
    <source>
        <dbReference type="ARBA" id="ARBA00022840"/>
    </source>
</evidence>
<evidence type="ECO:0000256" key="2">
    <source>
        <dbReference type="ARBA" id="ARBA00004651"/>
    </source>
</evidence>
<dbReference type="Proteomes" id="UP000178092">
    <property type="component" value="Unassembled WGS sequence"/>
</dbReference>
<dbReference type="Pfam" id="PF02743">
    <property type="entry name" value="dCache_1"/>
    <property type="match status" value="1"/>
</dbReference>
<dbReference type="InterPro" id="IPR036097">
    <property type="entry name" value="HisK_dim/P_sf"/>
</dbReference>
<evidence type="ECO:0000313" key="18">
    <source>
        <dbReference type="Proteomes" id="UP000178092"/>
    </source>
</evidence>
<gene>
    <name evidence="17" type="ORF">A3C04_04275</name>
</gene>
<evidence type="ECO:0000256" key="7">
    <source>
        <dbReference type="ARBA" id="ARBA00022692"/>
    </source>
</evidence>
<feature type="domain" description="HAMP" evidence="16">
    <location>
        <begin position="348"/>
        <end position="400"/>
    </location>
</feature>
<evidence type="ECO:0000256" key="1">
    <source>
        <dbReference type="ARBA" id="ARBA00000085"/>
    </source>
</evidence>
<comment type="subcellular location">
    <subcellularLocation>
        <location evidence="2">Cell membrane</location>
        <topology evidence="2">Multi-pass membrane protein</topology>
    </subcellularLocation>
</comment>
<dbReference type="InterPro" id="IPR005467">
    <property type="entry name" value="His_kinase_dom"/>
</dbReference>
<dbReference type="InterPro" id="IPR003594">
    <property type="entry name" value="HATPase_dom"/>
</dbReference>
<dbReference type="PANTHER" id="PTHR45528:SF1">
    <property type="entry name" value="SENSOR HISTIDINE KINASE CPXA"/>
    <property type="match status" value="1"/>
</dbReference>
<dbReference type="PROSITE" id="PS50885">
    <property type="entry name" value="HAMP"/>
    <property type="match status" value="1"/>
</dbReference>
<dbReference type="SUPFAM" id="SSF47384">
    <property type="entry name" value="Homodimeric domain of signal transducing histidine kinase"/>
    <property type="match status" value="1"/>
</dbReference>
<dbReference type="SMART" id="SM00387">
    <property type="entry name" value="HATPase_c"/>
    <property type="match status" value="1"/>
</dbReference>
<dbReference type="CDD" id="cd06225">
    <property type="entry name" value="HAMP"/>
    <property type="match status" value="1"/>
</dbReference>
<comment type="caution">
    <text evidence="17">The sequence shown here is derived from an EMBL/GenBank/DDBJ whole genome shotgun (WGS) entry which is preliminary data.</text>
</comment>
<dbReference type="CDD" id="cd12912">
    <property type="entry name" value="PDC2_MCP_like"/>
    <property type="match status" value="1"/>
</dbReference>
<protein>
    <recommendedName>
        <fullName evidence="3">histidine kinase</fullName>
        <ecNumber evidence="3">2.7.13.3</ecNumber>
    </recommendedName>
</protein>
<keyword evidence="8" id="KW-0547">Nucleotide-binding</keyword>
<evidence type="ECO:0000256" key="11">
    <source>
        <dbReference type="ARBA" id="ARBA00022989"/>
    </source>
</evidence>
<dbReference type="SUPFAM" id="SSF158472">
    <property type="entry name" value="HAMP domain-like"/>
    <property type="match status" value="1"/>
</dbReference>
<evidence type="ECO:0000259" key="15">
    <source>
        <dbReference type="PROSITE" id="PS50109"/>
    </source>
</evidence>
<keyword evidence="7 14" id="KW-0812">Transmembrane</keyword>
<dbReference type="GO" id="GO:0000155">
    <property type="term" value="F:phosphorelay sensor kinase activity"/>
    <property type="evidence" value="ECO:0007669"/>
    <property type="project" value="InterPro"/>
</dbReference>
<evidence type="ECO:0000259" key="16">
    <source>
        <dbReference type="PROSITE" id="PS50885"/>
    </source>
</evidence>
<dbReference type="GO" id="GO:0005886">
    <property type="term" value="C:plasma membrane"/>
    <property type="evidence" value="ECO:0007669"/>
    <property type="project" value="UniProtKB-SubCell"/>
</dbReference>
<dbReference type="SMART" id="SM00304">
    <property type="entry name" value="HAMP"/>
    <property type="match status" value="1"/>
</dbReference>
<dbReference type="GO" id="GO:0005524">
    <property type="term" value="F:ATP binding"/>
    <property type="evidence" value="ECO:0007669"/>
    <property type="project" value="UniProtKB-KW"/>
</dbReference>
<evidence type="ECO:0000256" key="6">
    <source>
        <dbReference type="ARBA" id="ARBA00022679"/>
    </source>
</evidence>
<keyword evidence="13 14" id="KW-0472">Membrane</keyword>
<comment type="catalytic activity">
    <reaction evidence="1">
        <text>ATP + protein L-histidine = ADP + protein N-phospho-L-histidine.</text>
        <dbReference type="EC" id="2.7.13.3"/>
    </reaction>
</comment>
<keyword evidence="5" id="KW-0597">Phosphoprotein</keyword>
<dbReference type="Gene3D" id="3.30.450.20">
    <property type="entry name" value="PAS domain"/>
    <property type="match status" value="1"/>
</dbReference>
<evidence type="ECO:0000256" key="14">
    <source>
        <dbReference type="SAM" id="Phobius"/>
    </source>
</evidence>
<reference evidence="17 18" key="1">
    <citation type="journal article" date="2016" name="Nat. Commun.">
        <title>Thousands of microbial genomes shed light on interconnected biogeochemical processes in an aquifer system.</title>
        <authorList>
            <person name="Anantharaman K."/>
            <person name="Brown C.T."/>
            <person name="Hug L.A."/>
            <person name="Sharon I."/>
            <person name="Castelle C.J."/>
            <person name="Probst A.J."/>
            <person name="Thomas B.C."/>
            <person name="Singh A."/>
            <person name="Wilkins M.J."/>
            <person name="Karaoz U."/>
            <person name="Brodie E.L."/>
            <person name="Williams K.H."/>
            <person name="Hubbard S.S."/>
            <person name="Banfield J.F."/>
        </authorList>
    </citation>
    <scope>NUCLEOTIDE SEQUENCE [LARGE SCALE GENOMIC DNA]</scope>
</reference>
<dbReference type="InterPro" id="IPR033479">
    <property type="entry name" value="dCache_1"/>
</dbReference>
<dbReference type="InterPro" id="IPR004358">
    <property type="entry name" value="Sig_transdc_His_kin-like_C"/>
</dbReference>
<dbReference type="Gene3D" id="1.10.287.130">
    <property type="match status" value="1"/>
</dbReference>
<keyword evidence="9" id="KW-0418">Kinase</keyword>
<evidence type="ECO:0000256" key="3">
    <source>
        <dbReference type="ARBA" id="ARBA00012438"/>
    </source>
</evidence>
<dbReference type="SMART" id="SM00388">
    <property type="entry name" value="HisKA"/>
    <property type="match status" value="1"/>
</dbReference>
<evidence type="ECO:0000313" key="17">
    <source>
        <dbReference type="EMBL" id="OHA67827.1"/>
    </source>
</evidence>
<dbReference type="CDD" id="cd00075">
    <property type="entry name" value="HATPase"/>
    <property type="match status" value="1"/>
</dbReference>
<feature type="domain" description="Histidine kinase" evidence="15">
    <location>
        <begin position="415"/>
        <end position="635"/>
    </location>
</feature>
<dbReference type="InterPro" id="IPR003661">
    <property type="entry name" value="HisK_dim/P_dom"/>
</dbReference>
<keyword evidence="12" id="KW-0902">Two-component regulatory system</keyword>
<dbReference type="Gene3D" id="6.10.340.10">
    <property type="match status" value="1"/>
</dbReference>
<feature type="transmembrane region" description="Helical" evidence="14">
    <location>
        <begin position="327"/>
        <end position="350"/>
    </location>
</feature>
<organism evidence="17 18">
    <name type="scientific">Candidatus Wildermuthbacteria bacterium RIFCSPHIGHO2_02_FULL_45_25</name>
    <dbReference type="NCBI Taxonomy" id="1802450"/>
    <lineage>
        <taxon>Bacteria</taxon>
        <taxon>Candidatus Wildermuthiibacteriota</taxon>
    </lineage>
</organism>
<sequence>MALHFFPLQKIKLKIRWKLLATLLLLITLALALTNSLWIYSIRPLLKEKIVAVQKEIAKHAAFRIDEFVQAKVRNLILHSQTEALFTKNIQVAQVELAILLKQDGDLRKVSFIDKDGKELAVVMPEKIFAQDELREQSESSQFIIPTFRYGAEYRSRVYFSPEGEPLITLSVPIIVPITRHNIEEISTIDPAALQRGEGEILGVLAVEASIKDILLRSTGSFDMGKEGYIYLVDGEGELIAHSNQEFVGNMDMSQADVMKLHIAQDKQIFQKTGGHPFEQIITSQGTSEIGKEVLATLYEIPRLRWGLVVEQSISEAFATLHRVERFALLLFFGGIAMTIAFSFWFAYLLTKSIEILHKGVRMIKLGNLGYRVQLHTNDEVQDLAEAFNGMIEGIENARKRDQAISRMKSEFLSIAAHQLRTPLSAMKWGLNMLLSGDFGALLPIQKKWIEKEAESNKRMITLVNDLLNVVKIEEGGFSYLFKSESFADLIVSVVKDIQVLAEKKDTKIVLDMPKEKFPPISMDIGNMRLALANIFDNAISYTMPGGTITTRLLTQNDSLLVKISDTGIGISEDEKKRVFTKFFRGVRAIRLETEGSGLGLFITQNIIRKHGGKIWIESEEGKGTAVYFSLPFKNKR</sequence>
<dbReference type="SUPFAM" id="SSF55874">
    <property type="entry name" value="ATPase domain of HSP90 chaperone/DNA topoisomerase II/histidine kinase"/>
    <property type="match status" value="1"/>
</dbReference>
<dbReference type="PRINTS" id="PR00344">
    <property type="entry name" value="BCTRLSENSOR"/>
</dbReference>
<accession>A0A1G2R524</accession>
<dbReference type="Gene3D" id="3.30.565.10">
    <property type="entry name" value="Histidine kinase-like ATPase, C-terminal domain"/>
    <property type="match status" value="1"/>
</dbReference>
<dbReference type="PROSITE" id="PS50109">
    <property type="entry name" value="HIS_KIN"/>
    <property type="match status" value="1"/>
</dbReference>
<evidence type="ECO:0000256" key="12">
    <source>
        <dbReference type="ARBA" id="ARBA00023012"/>
    </source>
</evidence>
<dbReference type="InterPro" id="IPR036890">
    <property type="entry name" value="HATPase_C_sf"/>
</dbReference>
<name>A0A1G2R524_9BACT</name>
<dbReference type="PANTHER" id="PTHR45528">
    <property type="entry name" value="SENSOR HISTIDINE KINASE CPXA"/>
    <property type="match status" value="1"/>
</dbReference>